<dbReference type="eggNOG" id="KOG1225">
    <property type="taxonomic scope" value="Eukaryota"/>
</dbReference>
<comment type="caution">
    <text evidence="2">Lacks conserved residue(s) required for the propagation of feature annotation.</text>
</comment>
<reference evidence="7 8" key="1">
    <citation type="journal article" date="2010" name="Cell">
        <title>The genome of Naegleria gruberi illuminates early eukaryotic versatility.</title>
        <authorList>
            <person name="Fritz-Laylin L.K."/>
            <person name="Prochnik S.E."/>
            <person name="Ginger M.L."/>
            <person name="Dacks J.B."/>
            <person name="Carpenter M.L."/>
            <person name="Field M.C."/>
            <person name="Kuo A."/>
            <person name="Paredez A."/>
            <person name="Chapman J."/>
            <person name="Pham J."/>
            <person name="Shu S."/>
            <person name="Neupane R."/>
            <person name="Cipriano M."/>
            <person name="Mancuso J."/>
            <person name="Tu H."/>
            <person name="Salamov A."/>
            <person name="Lindquist E."/>
            <person name="Shapiro H."/>
            <person name="Lucas S."/>
            <person name="Grigoriev I.V."/>
            <person name="Cande W.Z."/>
            <person name="Fulton C."/>
            <person name="Rokhsar D.S."/>
            <person name="Dawson S.C."/>
        </authorList>
    </citation>
    <scope>NUCLEOTIDE SEQUENCE [LARGE SCALE GENOMIC DNA]</scope>
    <source>
        <strain evidence="7 8">NEG-M</strain>
    </source>
</reference>
<feature type="disulfide bond" evidence="2">
    <location>
        <begin position="1032"/>
        <end position="1041"/>
    </location>
</feature>
<dbReference type="KEGG" id="ngr:NAEGRDRAFT_50059"/>
<dbReference type="SMART" id="SM00181">
    <property type="entry name" value="EGF"/>
    <property type="match status" value="4"/>
</dbReference>
<dbReference type="RefSeq" id="XP_002675788.1">
    <property type="nucleotide sequence ID" value="XM_002675742.1"/>
</dbReference>
<dbReference type="GO" id="GO:0005524">
    <property type="term" value="F:ATP binding"/>
    <property type="evidence" value="ECO:0007669"/>
    <property type="project" value="InterPro"/>
</dbReference>
<feature type="domain" description="Protein kinase" evidence="5">
    <location>
        <begin position="1203"/>
        <end position="1508"/>
    </location>
</feature>
<gene>
    <name evidence="7" type="ORF">NAEGRDRAFT_50059</name>
</gene>
<keyword evidence="4" id="KW-0732">Signal</keyword>
<dbReference type="InterPro" id="IPR013111">
    <property type="entry name" value="EGF_extracell"/>
</dbReference>
<keyword evidence="2" id="KW-0245">EGF-like domain</keyword>
<dbReference type="PANTHER" id="PTHR46388">
    <property type="entry name" value="NHL REPEAT-CONTAINING PROTEIN 2"/>
    <property type="match status" value="1"/>
</dbReference>
<keyword evidence="1 2" id="KW-1015">Disulfide bond</keyword>
<feature type="domain" description="EGF-like" evidence="6">
    <location>
        <begin position="1013"/>
        <end position="1042"/>
    </location>
</feature>
<keyword evidence="3" id="KW-0812">Transmembrane</keyword>
<dbReference type="SUPFAM" id="SSF56112">
    <property type="entry name" value="Protein kinase-like (PK-like)"/>
    <property type="match status" value="1"/>
</dbReference>
<dbReference type="Gene3D" id="2.10.25.10">
    <property type="entry name" value="Laminin"/>
    <property type="match status" value="2"/>
</dbReference>
<evidence type="ECO:0000259" key="5">
    <source>
        <dbReference type="PROSITE" id="PS50011"/>
    </source>
</evidence>
<feature type="signal peptide" evidence="4">
    <location>
        <begin position="1"/>
        <end position="20"/>
    </location>
</feature>
<dbReference type="PROSITE" id="PS00022">
    <property type="entry name" value="EGF_1"/>
    <property type="match status" value="3"/>
</dbReference>
<evidence type="ECO:0000313" key="8">
    <source>
        <dbReference type="Proteomes" id="UP000006671"/>
    </source>
</evidence>
<dbReference type="Proteomes" id="UP000006671">
    <property type="component" value="Unassembled WGS sequence"/>
</dbReference>
<keyword evidence="3" id="KW-1133">Transmembrane helix</keyword>
<dbReference type="Pfam" id="PF25021">
    <property type="entry name" value="TEN_NHL"/>
    <property type="match status" value="1"/>
</dbReference>
<dbReference type="InterPro" id="IPR000719">
    <property type="entry name" value="Prot_kinase_dom"/>
</dbReference>
<feature type="domain" description="EGF-like" evidence="6">
    <location>
        <begin position="1081"/>
        <end position="1120"/>
    </location>
</feature>
<protein>
    <submittedName>
        <fullName evidence="7">Predicted protein</fullName>
    </submittedName>
</protein>
<dbReference type="Gene3D" id="2.120.10.30">
    <property type="entry name" value="TolB, C-terminal domain"/>
    <property type="match status" value="5"/>
</dbReference>
<evidence type="ECO:0000256" key="2">
    <source>
        <dbReference type="PROSITE-ProRule" id="PRU00076"/>
    </source>
</evidence>
<evidence type="ECO:0000256" key="1">
    <source>
        <dbReference type="ARBA" id="ARBA00023157"/>
    </source>
</evidence>
<dbReference type="Gene3D" id="1.10.510.10">
    <property type="entry name" value="Transferase(Phosphotransferase) domain 1"/>
    <property type="match status" value="1"/>
</dbReference>
<dbReference type="SUPFAM" id="SSF101898">
    <property type="entry name" value="NHL repeat"/>
    <property type="match status" value="1"/>
</dbReference>
<name>D2VJI0_NAEGR</name>
<proteinExistence type="predicted"/>
<feature type="disulfide bond" evidence="2">
    <location>
        <begin position="1110"/>
        <end position="1119"/>
    </location>
</feature>
<organism evidence="8">
    <name type="scientific">Naegleria gruberi</name>
    <name type="common">Amoeba</name>
    <dbReference type="NCBI Taxonomy" id="5762"/>
    <lineage>
        <taxon>Eukaryota</taxon>
        <taxon>Discoba</taxon>
        <taxon>Heterolobosea</taxon>
        <taxon>Tetramitia</taxon>
        <taxon>Eutetramitia</taxon>
        <taxon>Vahlkampfiidae</taxon>
        <taxon>Naegleria</taxon>
    </lineage>
</organism>
<feature type="disulfide bond" evidence="2">
    <location>
        <begin position="992"/>
        <end position="1001"/>
    </location>
</feature>
<dbReference type="OrthoDB" id="382013at2759"/>
<dbReference type="SUPFAM" id="SSF63829">
    <property type="entry name" value="Calcium-dependent phosphotriesterase"/>
    <property type="match status" value="1"/>
</dbReference>
<dbReference type="VEuPathDB" id="AmoebaDB:NAEGRDRAFT_50059"/>
<accession>D2VJI0</accession>
<keyword evidence="3" id="KW-0472">Membrane</keyword>
<dbReference type="InterPro" id="IPR011009">
    <property type="entry name" value="Kinase-like_dom_sf"/>
</dbReference>
<dbReference type="InParanoid" id="D2VJI0"/>
<evidence type="ECO:0000256" key="4">
    <source>
        <dbReference type="SAM" id="SignalP"/>
    </source>
</evidence>
<dbReference type="EMBL" id="GG738876">
    <property type="protein sequence ID" value="EFC43044.1"/>
    <property type="molecule type" value="Genomic_DNA"/>
</dbReference>
<feature type="domain" description="EGF-like" evidence="6">
    <location>
        <begin position="970"/>
        <end position="1002"/>
    </location>
</feature>
<dbReference type="GO" id="GO:0004672">
    <property type="term" value="F:protein kinase activity"/>
    <property type="evidence" value="ECO:0007669"/>
    <property type="project" value="InterPro"/>
</dbReference>
<dbReference type="InterPro" id="IPR056822">
    <property type="entry name" value="TEN_NHL"/>
</dbReference>
<feature type="chain" id="PRO_5003038221" evidence="4">
    <location>
        <begin position="21"/>
        <end position="1842"/>
    </location>
</feature>
<dbReference type="Pfam" id="PF00069">
    <property type="entry name" value="Pkinase"/>
    <property type="match status" value="1"/>
</dbReference>
<feature type="transmembrane region" description="Helical" evidence="3">
    <location>
        <begin position="1125"/>
        <end position="1154"/>
    </location>
</feature>
<dbReference type="PROSITE" id="PS50026">
    <property type="entry name" value="EGF_3"/>
    <property type="match status" value="3"/>
</dbReference>
<dbReference type="eggNOG" id="KOG0192">
    <property type="taxonomic scope" value="Eukaryota"/>
</dbReference>
<dbReference type="eggNOG" id="KOG4659">
    <property type="taxonomic scope" value="Eukaryota"/>
</dbReference>
<dbReference type="Pfam" id="PF07974">
    <property type="entry name" value="EGF_2"/>
    <property type="match status" value="1"/>
</dbReference>
<dbReference type="InterPro" id="IPR000742">
    <property type="entry name" value="EGF"/>
</dbReference>
<evidence type="ECO:0000259" key="6">
    <source>
        <dbReference type="PROSITE" id="PS50026"/>
    </source>
</evidence>
<evidence type="ECO:0000256" key="3">
    <source>
        <dbReference type="SAM" id="Phobius"/>
    </source>
</evidence>
<dbReference type="InterPro" id="IPR011042">
    <property type="entry name" value="6-blade_b-propeller_TolB-like"/>
</dbReference>
<keyword evidence="8" id="KW-1185">Reference proteome</keyword>
<dbReference type="GeneID" id="8853018"/>
<dbReference type="PROSITE" id="PS50011">
    <property type="entry name" value="PROTEIN_KINASE_DOM"/>
    <property type="match status" value="1"/>
</dbReference>
<dbReference type="PANTHER" id="PTHR46388:SF2">
    <property type="entry name" value="NHL REPEAT-CONTAINING PROTEIN 2"/>
    <property type="match status" value="1"/>
</dbReference>
<evidence type="ECO:0000313" key="7">
    <source>
        <dbReference type="EMBL" id="EFC43044.1"/>
    </source>
</evidence>
<sequence>MAVLLLLFSCLLFIIRNSEEAPLEFKQEIIAGGPKYNYSFSSGQQSLINSAILYIATAVKIIQFNQKTGEIITLMGCEDSVFERCDTADSLEKKNDTKATNLYYPLSYFYVLEDLTSGNKTIYVSGFKQIIKIDNDGLVSVFAGYFGALERGDGGLATKARFLSINSLWVDQNGIVFVCDYTDYRIRRIGLDGIISTFAGSDGLVTQTKLDGFANETVLSSPKKIVGMENYLFVIDSFSTFKIEMKSGWLTVISGREFKGGTQYQVNGLAINASLNDAAGISVTSDGTILVSLGSQLLKIKDGIISSFVNLAQYVSTDVNLFSGNYVNDICMIGRVDLVSGELTRLYDCEYGSFSDFIDGKFMRFNSISAMTLNETSRLLYIADDLTKKLKINVLNIDTNQVVKYSLSNKISNESCTVPGASTNVISTIENPSGLILNNEKLLVASNVGLKFNLQQFSLNTNGNNCMYAGSITSDRLFANTNASRIILNNPMGIHCSTDFTQIYIADTGNHRIRKITKDGIINTIVGTGIAGFNGDSLHPLNTHLNSPQYATSKRIGILISDTLNHRVRIVPYTNASTVSTLVGLGSSGSTIVENNPRQTELNSPSGIEVIRNGFFFYDIYIADSSNHRILQVKYQNVKQDSQGFLIPEGTISTLAGTTVAGYNGDGITAKTAKLFNPTSITVHSNGFLIADSYNNRIRFVSRTGFIYSKVSNDDGNTIGFPFGVCSIVSDGSFFFTENNNIRKLDTLLLTPVGGIGDGMSVYNANVYPAKMVKTSNNELVISESNTNRIRLVDNSGIIRTIAGTGKFGFSGDGSIGILANLRSPTGLAINPITKDIVFSDTSNHRIRKLTKKDDHYEISTIAGSGEEGFSSGTDPLQVKLSYPRAVSFLSNGDLVIGDTLNYMLRIVSKGKIRTTVNHDGILSDIQVTSDNTIYLALYDTIMRLTPMCNEGYQLDSNRTECLAVCFGIPDNETLSVCHNHGACVSPNKCQCQEKYTGSQCEIPICYGITANNSQVCSNNNGTCSEPDSCRCNDGYYGFQCENAICFSKLIGDSCGGSERGICTSRNKCSCKGSFIGEECQLSSCSGISEKDPHVCYGRGVCKTTGDCECNFGYSGNNCQDGGQIIAFIVSFIAVLFLCIALVVAITFFSSILIKKNRAQRKIIQVDLALDERLIINSYHLEPIAEELKENDFIIPLQKLGMEKPMKRLGEGGVGSVYQTMWSGMIVAVKVFDLNNVNISEEDFRVEAILLSKLRHPNIINFYGVSTSPTKRYIVMECLEQSLDKVILKLESKTLALPLVEKIKMLISISNGVEYLHNLKPRKIIHRYLSPFELTTPLTNTYRFYHSIELYQQFEELQNYMLINKNLFYDILMNDDLSLVMKNMWHMIIENCEYCVIYGTERNVSNNGLDLVEGNMQKIRKLFSMMNDAKTFIRFFKLDIRLCHYFESLINGENDSEIELERFRSRLDRIPSLTQDSKNASRIMENCYHVLKSNFPNQIEYITKNGCVDSNEKNQRISQLIRAIFDRKFVDVQLTTTGMTRLCMILAFVELLADKNDPLIDKIIRYTITDNDRLDETKKSETLLRLFAGEYGFIESIFVRRDFERIQKLADSIPNNYQKSTLIWIVVKDMISVYFKHLEFFDKNDCLEDLLKLIIRFLNSVGSPFKKHNILYMMELLSVNVQNNLTSCKSIALESFVKIYDCFLTTKSLQIEKENELLEEFLVIFSQKTELFEKMLEKDEFSKTLELVCDNGTIFTKILSQVVEFDPRCKCYSLTDKKVKFSIFQSSMDSLKKTLGEEKLKYEMERNGFRQLINSIVKQCGAYKNSNPMKIMITKIDKYLTF</sequence>
<dbReference type="PROSITE" id="PS01186">
    <property type="entry name" value="EGF_2"/>
    <property type="match status" value="2"/>
</dbReference>